<evidence type="ECO:0000256" key="1">
    <source>
        <dbReference type="SAM" id="MobiDB-lite"/>
    </source>
</evidence>
<protein>
    <submittedName>
        <fullName evidence="2">Uncharacterized protein</fullName>
    </submittedName>
</protein>
<feature type="region of interest" description="Disordered" evidence="1">
    <location>
        <begin position="1"/>
        <end position="31"/>
    </location>
</feature>
<dbReference type="AlphaFoldDB" id="A0A918T4K0"/>
<dbReference type="EMBL" id="BMUL01000010">
    <property type="protein sequence ID" value="GHA92161.1"/>
    <property type="molecule type" value="Genomic_DNA"/>
</dbReference>
<reference evidence="2" key="2">
    <citation type="submission" date="2020-09" db="EMBL/GenBank/DDBJ databases">
        <authorList>
            <person name="Sun Q."/>
            <person name="Ohkuma M."/>
        </authorList>
    </citation>
    <scope>NUCLEOTIDE SEQUENCE</scope>
    <source>
        <strain evidence="2">JCM 4518</strain>
    </source>
</reference>
<evidence type="ECO:0000313" key="3">
    <source>
        <dbReference type="Proteomes" id="UP000644020"/>
    </source>
</evidence>
<proteinExistence type="predicted"/>
<name>A0A918T4K0_9ACTN</name>
<dbReference type="Proteomes" id="UP000644020">
    <property type="component" value="Unassembled WGS sequence"/>
</dbReference>
<comment type="caution">
    <text evidence="2">The sequence shown here is derived from an EMBL/GenBank/DDBJ whole genome shotgun (WGS) entry which is preliminary data.</text>
</comment>
<evidence type="ECO:0000313" key="2">
    <source>
        <dbReference type="EMBL" id="GHA92161.1"/>
    </source>
</evidence>
<accession>A0A918T4K0</accession>
<keyword evidence="3" id="KW-1185">Reference proteome</keyword>
<sequence>MPPAPRGRRGVVPACGRARPGRETGAGASAAGRLTERADLRLGAARRTLRPGNLPEQYASGEFSAMGCGMRGSCHREHNRGPVIVTGESVARSSAADARTEVRILRTSAS</sequence>
<gene>
    <name evidence="2" type="ORF">GCM10010305_39810</name>
</gene>
<organism evidence="2 3">
    <name type="scientific">Streptomyces termitum</name>
    <dbReference type="NCBI Taxonomy" id="67368"/>
    <lineage>
        <taxon>Bacteria</taxon>
        <taxon>Bacillati</taxon>
        <taxon>Actinomycetota</taxon>
        <taxon>Actinomycetes</taxon>
        <taxon>Kitasatosporales</taxon>
        <taxon>Streptomycetaceae</taxon>
        <taxon>Streptomyces</taxon>
    </lineage>
</organism>
<reference evidence="2" key="1">
    <citation type="journal article" date="2014" name="Int. J. Syst. Evol. Microbiol.">
        <title>Complete genome sequence of Corynebacterium casei LMG S-19264T (=DSM 44701T), isolated from a smear-ripened cheese.</title>
        <authorList>
            <consortium name="US DOE Joint Genome Institute (JGI-PGF)"/>
            <person name="Walter F."/>
            <person name="Albersmeier A."/>
            <person name="Kalinowski J."/>
            <person name="Ruckert C."/>
        </authorList>
    </citation>
    <scope>NUCLEOTIDE SEQUENCE</scope>
    <source>
        <strain evidence="2">JCM 4518</strain>
    </source>
</reference>